<dbReference type="NCBIfam" id="TIGR03936">
    <property type="entry name" value="sam_1_link_chp"/>
    <property type="match status" value="1"/>
</dbReference>
<dbReference type="SFLD" id="SFLDS00029">
    <property type="entry name" value="Radical_SAM"/>
    <property type="match status" value="1"/>
</dbReference>
<dbReference type="HOGENOM" id="CLU_011543_2_0_7"/>
<dbReference type="Pfam" id="PF04055">
    <property type="entry name" value="Radical_SAM"/>
    <property type="match status" value="1"/>
</dbReference>
<dbReference type="InterPro" id="IPR007197">
    <property type="entry name" value="rSAM"/>
</dbReference>
<gene>
    <name evidence="2" type="ordered locus">Dole_0097</name>
</gene>
<dbReference type="Proteomes" id="UP000008561">
    <property type="component" value="Chromosome"/>
</dbReference>
<sequence length="817" mass="90530">MQTGLNGSLLASVRKPSTYLGNEINTIRKDPASVDLLMALCFPDLYEIGTSHFGLQILYHILNRDKQIAAERVFSPGPDMEALLRTTGRSAFSLESRRPLETFNIIGFSLLYELNYTNILTLLDLSGIPFYAADRKAAHPLVIAGGPCTVNPEPVADFFDAMVIGDGERVTEEMCRAWLEIKKSSGTVDRAEILDRWSSIEGVYVPSLFTATYDADGFQHLAPAKKDYIRVTRAVVPHLTAADFPNTPVVPYGKPVHDRLRLEIARGCTRGCRFCQAGMIYRPVRERPVEDLLALAGQALEATGYEDLSLLSLSTGDYSRLHHLLERMLSVHGKDNVAVSVPSFRAGSLGQEEMGLIRSVRKTGFTIAPEAGTQRLRDVINKNITEEEIVHTVSDAFGLGWNLIKTYFMVGLPTETDADIDGIVSLVSRLARIKAPGGRGKKLHVSVAAFIPKSHTPFQWEPQVSVARAKELIFSLKRRLESGKVGFKWQHPETSLLEGLFARGDRRLSALIEAAWRRGCRFDGWSDSFDFAAWQAAAEDCDLDMEASVTRKREITEPLPWDHVFTGVSRVFLEKERDSAYGARLTPDCRDQECSGCGVCDFETVAPRLSPAPAPVQEGLAPGRQNLPPVCLEVSYSKTGEARFFGHLEFIAILSRAIRRARVPVVFSQGFHPKPKLSFSDPLPVGMESECERFWMTVYGPADPEAIRQALNRCLPDGFFLHECRMVATRKDKSSGRTGPAVYNITINQDLFDARHEVPAPSETDPFAITVLDPRNLVLEIRQRQKGLSSPGQIVASVFGVDEALIVQGRVVKRAGL</sequence>
<reference evidence="2 3" key="1">
    <citation type="submission" date="2007-10" db="EMBL/GenBank/DDBJ databases">
        <title>Complete sequence of Desulfococcus oleovorans Hxd3.</title>
        <authorList>
            <consortium name="US DOE Joint Genome Institute"/>
            <person name="Copeland A."/>
            <person name="Lucas S."/>
            <person name="Lapidus A."/>
            <person name="Barry K."/>
            <person name="Glavina del Rio T."/>
            <person name="Dalin E."/>
            <person name="Tice H."/>
            <person name="Pitluck S."/>
            <person name="Kiss H."/>
            <person name="Brettin T."/>
            <person name="Bruce D."/>
            <person name="Detter J.C."/>
            <person name="Han C."/>
            <person name="Schmutz J."/>
            <person name="Larimer F."/>
            <person name="Land M."/>
            <person name="Hauser L."/>
            <person name="Kyrpides N."/>
            <person name="Kim E."/>
            <person name="Wawrik B."/>
            <person name="Richardson P."/>
        </authorList>
    </citation>
    <scope>NUCLEOTIDE SEQUENCE [LARGE SCALE GENOMIC DNA]</scope>
    <source>
        <strain evidence="3">DSM 6200 / JCM 39069 / Hxd3</strain>
    </source>
</reference>
<dbReference type="eggNOG" id="COG1032">
    <property type="taxonomic scope" value="Bacteria"/>
</dbReference>
<dbReference type="PROSITE" id="PS51918">
    <property type="entry name" value="RADICAL_SAM"/>
    <property type="match status" value="1"/>
</dbReference>
<dbReference type="Pfam" id="PF10105">
    <property type="entry name" value="DUF2344"/>
    <property type="match status" value="1"/>
</dbReference>
<dbReference type="EMBL" id="CP000859">
    <property type="protein sequence ID" value="ABW65907.1"/>
    <property type="molecule type" value="Genomic_DNA"/>
</dbReference>
<feature type="domain" description="Radical SAM core" evidence="1">
    <location>
        <begin position="254"/>
        <end position="484"/>
    </location>
</feature>
<name>A8ZRZ0_DESOH</name>
<dbReference type="RefSeq" id="WP_012173526.1">
    <property type="nucleotide sequence ID" value="NC_009943.1"/>
</dbReference>
<dbReference type="STRING" id="96561.Dole_0097"/>
<evidence type="ECO:0000313" key="2">
    <source>
        <dbReference type="EMBL" id="ABW65907.1"/>
    </source>
</evidence>
<dbReference type="NCBIfam" id="TIGR03960">
    <property type="entry name" value="rSAM_fuse_unch"/>
    <property type="match status" value="1"/>
</dbReference>
<dbReference type="eggNOG" id="COG5011">
    <property type="taxonomic scope" value="Bacteria"/>
</dbReference>
<dbReference type="SUPFAM" id="SSF102114">
    <property type="entry name" value="Radical SAM enzymes"/>
    <property type="match status" value="1"/>
</dbReference>
<accession>A8ZRZ0</accession>
<dbReference type="InterPro" id="IPR018768">
    <property type="entry name" value="DUF2344"/>
</dbReference>
<dbReference type="CDD" id="cd01335">
    <property type="entry name" value="Radical_SAM"/>
    <property type="match status" value="1"/>
</dbReference>
<dbReference type="PANTHER" id="PTHR42731:SF1">
    <property type="entry name" value="RADICAL SAM DOMAIN PROTEIN"/>
    <property type="match status" value="1"/>
</dbReference>
<dbReference type="Gene3D" id="3.80.30.20">
    <property type="entry name" value="tm_1862 like domain"/>
    <property type="match status" value="1"/>
</dbReference>
<proteinExistence type="predicted"/>
<evidence type="ECO:0000313" key="3">
    <source>
        <dbReference type="Proteomes" id="UP000008561"/>
    </source>
</evidence>
<dbReference type="SFLD" id="SFLDG01082">
    <property type="entry name" value="B12-binding_domain_containing"/>
    <property type="match status" value="1"/>
</dbReference>
<dbReference type="InterPro" id="IPR045784">
    <property type="entry name" value="Radical_SAM_N2"/>
</dbReference>
<dbReference type="OrthoDB" id="9806827at2"/>
<dbReference type="SMART" id="SM00729">
    <property type="entry name" value="Elp3"/>
    <property type="match status" value="1"/>
</dbReference>
<dbReference type="GO" id="GO:0051536">
    <property type="term" value="F:iron-sulfur cluster binding"/>
    <property type="evidence" value="ECO:0007669"/>
    <property type="project" value="InterPro"/>
</dbReference>
<keyword evidence="3" id="KW-1185">Reference proteome</keyword>
<dbReference type="GO" id="GO:0003824">
    <property type="term" value="F:catalytic activity"/>
    <property type="evidence" value="ECO:0007669"/>
    <property type="project" value="InterPro"/>
</dbReference>
<dbReference type="InterPro" id="IPR058240">
    <property type="entry name" value="rSAM_sf"/>
</dbReference>
<evidence type="ECO:0000259" key="1">
    <source>
        <dbReference type="PROSITE" id="PS51918"/>
    </source>
</evidence>
<protein>
    <submittedName>
        <fullName evidence="2">Radical SAM domain protein</fullName>
    </submittedName>
</protein>
<dbReference type="AlphaFoldDB" id="A8ZRZ0"/>
<dbReference type="InterPro" id="IPR006638">
    <property type="entry name" value="Elp3/MiaA/NifB-like_rSAM"/>
</dbReference>
<organism evidence="2 3">
    <name type="scientific">Desulfosudis oleivorans (strain DSM 6200 / JCM 39069 / Hxd3)</name>
    <name type="common">Desulfococcus oleovorans</name>
    <dbReference type="NCBI Taxonomy" id="96561"/>
    <lineage>
        <taxon>Bacteria</taxon>
        <taxon>Pseudomonadati</taxon>
        <taxon>Thermodesulfobacteriota</taxon>
        <taxon>Desulfobacteria</taxon>
        <taxon>Desulfobacterales</taxon>
        <taxon>Desulfosudaceae</taxon>
        <taxon>Desulfosudis</taxon>
    </lineage>
</organism>
<dbReference type="PANTHER" id="PTHR42731">
    <property type="entry name" value="SLL1084 PROTEIN"/>
    <property type="match status" value="1"/>
</dbReference>
<dbReference type="InterPro" id="IPR023862">
    <property type="entry name" value="CHP03960_rSAM"/>
</dbReference>
<dbReference type="Pfam" id="PF19864">
    <property type="entry name" value="Radical_SAM_N2"/>
    <property type="match status" value="1"/>
</dbReference>
<dbReference type="KEGG" id="dol:Dole_0097"/>
<dbReference type="InterPro" id="IPR023404">
    <property type="entry name" value="rSAM_horseshoe"/>
</dbReference>